<dbReference type="EC" id="2.7.1.15" evidence="2 12"/>
<feature type="binding site" evidence="12">
    <location>
        <position position="273"/>
    </location>
    <ligand>
        <name>K(+)</name>
        <dbReference type="ChEBI" id="CHEBI:29103"/>
    </ligand>
</feature>
<dbReference type="EMBL" id="LUGM01000005">
    <property type="protein sequence ID" value="KYH13030.1"/>
    <property type="molecule type" value="Genomic_DNA"/>
</dbReference>
<dbReference type="NCBIfam" id="TIGR02152">
    <property type="entry name" value="D_ribokin_bact"/>
    <property type="match status" value="1"/>
</dbReference>
<feature type="binding site" evidence="12">
    <location>
        <begin position="39"/>
        <end position="43"/>
    </location>
    <ligand>
        <name>substrate</name>
    </ligand>
</feature>
<evidence type="ECO:0000256" key="1">
    <source>
        <dbReference type="ARBA" id="ARBA00005380"/>
    </source>
</evidence>
<dbReference type="UniPathway" id="UPA00916">
    <property type="reaction ID" value="UER00889"/>
</dbReference>
<dbReference type="PANTHER" id="PTHR10584">
    <property type="entry name" value="SUGAR KINASE"/>
    <property type="match status" value="1"/>
</dbReference>
<dbReference type="Proteomes" id="UP000706163">
    <property type="component" value="Unassembled WGS sequence"/>
</dbReference>
<feature type="binding site" evidence="12">
    <location>
        <begin position="239"/>
        <end position="240"/>
    </location>
    <ligand>
        <name>ATP</name>
        <dbReference type="ChEBI" id="CHEBI:30616"/>
    </ligand>
</feature>
<evidence type="ECO:0000313" key="16">
    <source>
        <dbReference type="Proteomes" id="UP000075418"/>
    </source>
</evidence>
<dbReference type="PRINTS" id="PR00990">
    <property type="entry name" value="RIBOKINASE"/>
</dbReference>
<sequence length="288" mass="30991">MNNIIVVGSSSIDLVVNTNKIPNAGETVLGKSFFTTPGGKGANQAVAAARLSAEVYMIGAVGNDAYGTQIINNLKDNNVNTDYMDTIENVQSGTAHITLYEEDNRIIVVPGANNHIKPDTVIPKLAKFNSGDIIILQQEIPSDTVDAVVKYAYENNLKVILNPAPYRALSQETIDRVTYLTPNESENELLFGNDLDKVIANYPNKLIVTRGDQGAVYFDTIIRNIAGHKQNVVDTTGAGDTFNGALAVALIEKMDLAKAIDFANMAGSLSVTQLGAQGAMPYRQDLQD</sequence>
<evidence type="ECO:0000256" key="3">
    <source>
        <dbReference type="ARBA" id="ARBA00016943"/>
    </source>
</evidence>
<dbReference type="GO" id="GO:0005829">
    <property type="term" value="C:cytosol"/>
    <property type="evidence" value="ECO:0007669"/>
    <property type="project" value="TreeGrafter"/>
</dbReference>
<feature type="binding site" evidence="12">
    <location>
        <position position="183"/>
    </location>
    <ligand>
        <name>ATP</name>
        <dbReference type="ChEBI" id="CHEBI:30616"/>
    </ligand>
</feature>
<dbReference type="Pfam" id="PF00294">
    <property type="entry name" value="PfkB"/>
    <property type="match status" value="1"/>
</dbReference>
<dbReference type="CDD" id="cd01174">
    <property type="entry name" value="ribokinase"/>
    <property type="match status" value="1"/>
</dbReference>
<dbReference type="PANTHER" id="PTHR10584:SF166">
    <property type="entry name" value="RIBOKINASE"/>
    <property type="match status" value="1"/>
</dbReference>
<dbReference type="InterPro" id="IPR011611">
    <property type="entry name" value="PfkB_dom"/>
</dbReference>
<name>A0A151A1J7_9STAP</name>
<evidence type="ECO:0000256" key="5">
    <source>
        <dbReference type="ARBA" id="ARBA00022723"/>
    </source>
</evidence>
<feature type="binding site" evidence="12">
    <location>
        <position position="234"/>
    </location>
    <ligand>
        <name>K(+)</name>
        <dbReference type="ChEBI" id="CHEBI:29103"/>
    </ligand>
</feature>
<comment type="similarity">
    <text evidence="12">Belongs to the carbohydrate kinase PfkB family. Ribokinase subfamily.</text>
</comment>
<feature type="binding site" evidence="12">
    <location>
        <position position="275"/>
    </location>
    <ligand>
        <name>K(+)</name>
        <dbReference type="ChEBI" id="CHEBI:29103"/>
    </ligand>
</feature>
<feature type="binding site" evidence="12">
    <location>
        <position position="236"/>
    </location>
    <ligand>
        <name>K(+)</name>
        <dbReference type="ChEBI" id="CHEBI:29103"/>
    </ligand>
</feature>
<comment type="pathway">
    <text evidence="12">Carbohydrate metabolism; D-ribose degradation; D-ribose 5-phosphate from beta-D-ribopyranose: step 2/2.</text>
</comment>
<evidence type="ECO:0000259" key="13">
    <source>
        <dbReference type="Pfam" id="PF00294"/>
    </source>
</evidence>
<comment type="cofactor">
    <cofactor evidence="12">
        <name>Mg(2+)</name>
        <dbReference type="ChEBI" id="CHEBI:18420"/>
    </cofactor>
    <text evidence="12">Requires a divalent cation, most likely magnesium in vivo, as an electrophilic catalyst to aid phosphoryl group transfer. It is the chelate of the metal and the nucleotide that is the actual substrate.</text>
</comment>
<dbReference type="InterPro" id="IPR002139">
    <property type="entry name" value="Ribo/fructo_kinase"/>
</dbReference>
<dbReference type="PROSITE" id="PS00584">
    <property type="entry name" value="PFKB_KINASES_2"/>
    <property type="match status" value="1"/>
</dbReference>
<comment type="subunit">
    <text evidence="12">Homodimer.</text>
</comment>
<dbReference type="Gene3D" id="3.40.1190.20">
    <property type="match status" value="1"/>
</dbReference>
<dbReference type="RefSeq" id="WP_061855729.1">
    <property type="nucleotide sequence ID" value="NZ_DYVT01000060.1"/>
</dbReference>
<evidence type="ECO:0000256" key="10">
    <source>
        <dbReference type="ARBA" id="ARBA00022958"/>
    </source>
</evidence>
<comment type="activity regulation">
    <text evidence="12">Activated by a monovalent cation that binds near, but not in, the active site. The most likely occupant of the site in vivo is potassium. Ion binding induces a conformational change that may alter substrate affinity.</text>
</comment>
<keyword evidence="5 12" id="KW-0479">Metal-binding</keyword>
<gene>
    <name evidence="12 14" type="primary">rbsK</name>
    <name evidence="15" type="ORF">A0131_11920</name>
    <name evidence="14" type="ORF">K8V85_05615</name>
</gene>
<organism evidence="15 16">
    <name type="scientific">Staphylococcus kloosii</name>
    <dbReference type="NCBI Taxonomy" id="29384"/>
    <lineage>
        <taxon>Bacteria</taxon>
        <taxon>Bacillati</taxon>
        <taxon>Bacillota</taxon>
        <taxon>Bacilli</taxon>
        <taxon>Bacillales</taxon>
        <taxon>Staphylococcaceae</taxon>
        <taxon>Staphylococcus</taxon>
    </lineage>
</organism>
<evidence type="ECO:0000256" key="6">
    <source>
        <dbReference type="ARBA" id="ARBA00022741"/>
    </source>
</evidence>
<feature type="binding site" evidence="12">
    <location>
        <begin position="11"/>
        <end position="13"/>
    </location>
    <ligand>
        <name>substrate</name>
    </ligand>
</feature>
<evidence type="ECO:0000256" key="9">
    <source>
        <dbReference type="ARBA" id="ARBA00022842"/>
    </source>
</evidence>
<keyword evidence="12" id="KW-0963">Cytoplasm</keyword>
<dbReference type="AlphaFoldDB" id="A0A151A1J7"/>
<evidence type="ECO:0000313" key="14">
    <source>
        <dbReference type="EMBL" id="HJF67771.1"/>
    </source>
</evidence>
<feature type="active site" description="Proton acceptor" evidence="12">
    <location>
        <position position="240"/>
    </location>
</feature>
<dbReference type="InterPro" id="IPR029056">
    <property type="entry name" value="Ribokinase-like"/>
</dbReference>
<dbReference type="GO" id="GO:0046872">
    <property type="term" value="F:metal ion binding"/>
    <property type="evidence" value="ECO:0007669"/>
    <property type="project" value="UniProtKB-KW"/>
</dbReference>
<reference evidence="14" key="3">
    <citation type="submission" date="2021-09" db="EMBL/GenBank/DDBJ databases">
        <authorList>
            <person name="Gilroy R."/>
        </authorList>
    </citation>
    <scope>NUCLEOTIDE SEQUENCE</scope>
    <source>
        <strain evidence="14">CHK149-3286</strain>
    </source>
</reference>
<evidence type="ECO:0000256" key="11">
    <source>
        <dbReference type="ARBA" id="ARBA00023277"/>
    </source>
</evidence>
<dbReference type="InterPro" id="IPR011877">
    <property type="entry name" value="Ribokinase"/>
</dbReference>
<comment type="function">
    <text evidence="12">Catalyzes the phosphorylation of ribose at O-5 in a reaction requiring ATP and magnesium. The resulting D-ribose-5-phosphate can then be used either for sythesis of nucleotides, histidine, and tryptophan, or as a component of the pentose phosphate pathway.</text>
</comment>
<dbReference type="GO" id="GO:0004747">
    <property type="term" value="F:ribokinase activity"/>
    <property type="evidence" value="ECO:0007669"/>
    <property type="project" value="UniProtKB-UniRule"/>
</dbReference>
<evidence type="ECO:0000256" key="12">
    <source>
        <dbReference type="HAMAP-Rule" id="MF_01987"/>
    </source>
</evidence>
<dbReference type="SUPFAM" id="SSF53613">
    <property type="entry name" value="Ribokinase-like"/>
    <property type="match status" value="1"/>
</dbReference>
<evidence type="ECO:0000256" key="2">
    <source>
        <dbReference type="ARBA" id="ARBA00012035"/>
    </source>
</evidence>
<keyword evidence="4 12" id="KW-0808">Transferase</keyword>
<dbReference type="HAMAP" id="MF_01987">
    <property type="entry name" value="Ribokinase"/>
    <property type="match status" value="1"/>
</dbReference>
<comment type="caution">
    <text evidence="15">The sequence shown here is derived from an EMBL/GenBank/DDBJ whole genome shotgun (WGS) entry which is preliminary data.</text>
</comment>
<comment type="caution">
    <text evidence="12">Lacks conserved residue(s) required for the propagation of feature annotation.</text>
</comment>
<keyword evidence="7 12" id="KW-0418">Kinase</keyword>
<feature type="binding site" evidence="12">
    <location>
        <position position="264"/>
    </location>
    <ligand>
        <name>ATP</name>
        <dbReference type="ChEBI" id="CHEBI:30616"/>
    </ligand>
</feature>
<reference evidence="14" key="2">
    <citation type="journal article" date="2021" name="PeerJ">
        <title>Extensive microbial diversity within the chicken gut microbiome revealed by metagenomics and culture.</title>
        <authorList>
            <person name="Gilroy R."/>
            <person name="Ravi A."/>
            <person name="Getino M."/>
            <person name="Pursley I."/>
            <person name="Horton D.L."/>
            <person name="Alikhan N.F."/>
            <person name="Baker D."/>
            <person name="Gharbi K."/>
            <person name="Hall N."/>
            <person name="Watson M."/>
            <person name="Adriaenssens E.M."/>
            <person name="Foster-Nyarko E."/>
            <person name="Jarju S."/>
            <person name="Secka A."/>
            <person name="Antonio M."/>
            <person name="Oren A."/>
            <person name="Chaudhuri R.R."/>
            <person name="La Ragione R."/>
            <person name="Hildebrand F."/>
            <person name="Pallen M.J."/>
        </authorList>
    </citation>
    <scope>NUCLEOTIDE SEQUENCE</scope>
    <source>
        <strain evidence="14">CHK149-3286</strain>
    </source>
</reference>
<proteinExistence type="inferred from homology"/>
<dbReference type="EMBL" id="DYVT01000060">
    <property type="protein sequence ID" value="HJF67771.1"/>
    <property type="molecule type" value="Genomic_DNA"/>
</dbReference>
<evidence type="ECO:0000313" key="15">
    <source>
        <dbReference type="EMBL" id="KYH13030.1"/>
    </source>
</evidence>
<dbReference type="Proteomes" id="UP000075418">
    <property type="component" value="Unassembled WGS sequence"/>
</dbReference>
<comment type="catalytic activity">
    <reaction evidence="12">
        <text>D-ribose + ATP = D-ribose 5-phosphate + ADP + H(+)</text>
        <dbReference type="Rhea" id="RHEA:13697"/>
        <dbReference type="ChEBI" id="CHEBI:15378"/>
        <dbReference type="ChEBI" id="CHEBI:30616"/>
        <dbReference type="ChEBI" id="CHEBI:47013"/>
        <dbReference type="ChEBI" id="CHEBI:78346"/>
        <dbReference type="ChEBI" id="CHEBI:456216"/>
        <dbReference type="EC" id="2.7.1.15"/>
    </reaction>
</comment>
<keyword evidence="6 12" id="KW-0547">Nucleotide-binding</keyword>
<accession>A0A151A1J7</accession>
<feature type="binding site" evidence="12">
    <location>
        <position position="240"/>
    </location>
    <ligand>
        <name>substrate</name>
    </ligand>
</feature>
<dbReference type="GO" id="GO:0005524">
    <property type="term" value="F:ATP binding"/>
    <property type="evidence" value="ECO:0007669"/>
    <property type="project" value="UniProtKB-UniRule"/>
</dbReference>
<feature type="binding site" evidence="12">
    <location>
        <position position="270"/>
    </location>
    <ligand>
        <name>K(+)</name>
        <dbReference type="ChEBI" id="CHEBI:29103"/>
    </ligand>
</feature>
<protein>
    <recommendedName>
        <fullName evidence="3 12">Ribokinase</fullName>
        <shortName evidence="12">RK</shortName>
        <ecNumber evidence="2 12">2.7.1.15</ecNumber>
    </recommendedName>
</protein>
<keyword evidence="8 12" id="KW-0067">ATP-binding</keyword>
<dbReference type="InterPro" id="IPR002173">
    <property type="entry name" value="Carboh/pur_kinase_PfkB_CS"/>
</dbReference>
<keyword evidence="10 12" id="KW-0630">Potassium</keyword>
<comment type="similarity">
    <text evidence="1">Belongs to the carbohydrate kinase pfkB family.</text>
</comment>
<feature type="binding site" evidence="12">
    <location>
        <position position="139"/>
    </location>
    <ligand>
        <name>substrate</name>
    </ligand>
</feature>
<evidence type="ECO:0000256" key="4">
    <source>
        <dbReference type="ARBA" id="ARBA00022679"/>
    </source>
</evidence>
<feature type="domain" description="Carbohydrate kinase PfkB" evidence="13">
    <location>
        <begin position="1"/>
        <end position="281"/>
    </location>
</feature>
<dbReference type="GO" id="GO:0019303">
    <property type="term" value="P:D-ribose catabolic process"/>
    <property type="evidence" value="ECO:0007669"/>
    <property type="project" value="UniProtKB-UniRule"/>
</dbReference>
<comment type="subcellular location">
    <subcellularLocation>
        <location evidence="12">Cytoplasm</location>
    </subcellularLocation>
</comment>
<keyword evidence="9 12" id="KW-0460">Magnesium</keyword>
<evidence type="ECO:0000256" key="8">
    <source>
        <dbReference type="ARBA" id="ARBA00022840"/>
    </source>
</evidence>
<reference evidence="15 16" key="1">
    <citation type="submission" date="2016-02" db="EMBL/GenBank/DDBJ databases">
        <title>Draft genome sequence of hydrocarbon degrading Staphylococcus saprophyticus Strain CNV2, isolated from crude-oil contaminated soil from Noonmati Oil Refinery, Guwahati, Assam, India.</title>
        <authorList>
            <person name="Mukherjee A."/>
            <person name="Chettri B."/>
            <person name="Langpoklakpam J."/>
            <person name="Singh A.K."/>
            <person name="Chattopadhyay D.J."/>
        </authorList>
    </citation>
    <scope>NUCLEOTIDE SEQUENCE [LARGE SCALE GENOMIC DNA]</scope>
    <source>
        <strain evidence="15 16">CNV2</strain>
    </source>
</reference>
<feature type="binding site" evidence="12">
    <location>
        <begin position="209"/>
        <end position="214"/>
    </location>
    <ligand>
        <name>ATP</name>
        <dbReference type="ChEBI" id="CHEBI:30616"/>
    </ligand>
</feature>
<evidence type="ECO:0000256" key="7">
    <source>
        <dbReference type="ARBA" id="ARBA00022777"/>
    </source>
</evidence>
<keyword evidence="11 12" id="KW-0119">Carbohydrate metabolism</keyword>